<keyword evidence="4" id="KW-1185">Reference proteome</keyword>
<name>A0A7W8GCT0_9DEIO</name>
<accession>A0A7W8GCT0</accession>
<dbReference type="GO" id="GO:0003677">
    <property type="term" value="F:DNA binding"/>
    <property type="evidence" value="ECO:0007669"/>
    <property type="project" value="UniProtKB-KW"/>
</dbReference>
<proteinExistence type="predicted"/>
<dbReference type="EMBL" id="JACHFN010000002">
    <property type="protein sequence ID" value="MBB5233186.1"/>
    <property type="molecule type" value="Genomic_DNA"/>
</dbReference>
<protein>
    <recommendedName>
        <fullName evidence="2">Cas12f1-like TNB domain-containing protein</fullName>
    </recommendedName>
</protein>
<reference evidence="3 4" key="1">
    <citation type="submission" date="2020-08" db="EMBL/GenBank/DDBJ databases">
        <title>Genomic Encyclopedia of Type Strains, Phase IV (KMG-IV): sequencing the most valuable type-strain genomes for metagenomic binning, comparative biology and taxonomic classification.</title>
        <authorList>
            <person name="Goeker M."/>
        </authorList>
    </citation>
    <scope>NUCLEOTIDE SEQUENCE [LARGE SCALE GENOMIC DNA]</scope>
    <source>
        <strain evidence="3 4">DSM 101791</strain>
    </source>
</reference>
<sequence>MQTRHHLRIDNADAPRLRELTRKGWLAQRSQPLPGMFGGRVYAPDRAALQDQTAIHDERLRMGHLSLTAELHRLPLTEHRLLIAGSKNYEQFENQDVLANGLLAPMSLLQRRAWVTDLVTTTRQGRQPTVTDLPAEPGSWLRAETRLVDLDGLWFVSLAFEMPRPPRSQGGCVLGIDVGLSPLAVAAGVNTVLSTAPLHLLTGAGLRALERQIAGLRPGMQHEVERRYERLISGAARQALEVFTDQIIARASAVSVEKLTLSGFESDFVERSRERAVADWLQSWLPQRLYAAGIPLRRVAPHHTSLRCHRCGLPGQRLRDRFSCRACGSLNAHENAAHNIRRRGWGGRRWAR</sequence>
<dbReference type="InterPro" id="IPR010095">
    <property type="entry name" value="Cas12f1-like_TNB"/>
</dbReference>
<organism evidence="3 4">
    <name type="scientific">Deinococcus budaensis</name>
    <dbReference type="NCBI Taxonomy" id="1665626"/>
    <lineage>
        <taxon>Bacteria</taxon>
        <taxon>Thermotogati</taxon>
        <taxon>Deinococcota</taxon>
        <taxon>Deinococci</taxon>
        <taxon>Deinococcales</taxon>
        <taxon>Deinococcaceae</taxon>
        <taxon>Deinococcus</taxon>
    </lineage>
</organism>
<feature type="domain" description="Cas12f1-like TNB" evidence="2">
    <location>
        <begin position="282"/>
        <end position="340"/>
    </location>
</feature>
<evidence type="ECO:0000256" key="1">
    <source>
        <dbReference type="ARBA" id="ARBA00023125"/>
    </source>
</evidence>
<evidence type="ECO:0000259" key="2">
    <source>
        <dbReference type="Pfam" id="PF07282"/>
    </source>
</evidence>
<keyword evidence="1" id="KW-0238">DNA-binding</keyword>
<evidence type="ECO:0000313" key="4">
    <source>
        <dbReference type="Proteomes" id="UP000525389"/>
    </source>
</evidence>
<dbReference type="AlphaFoldDB" id="A0A7W8GCT0"/>
<dbReference type="Pfam" id="PF07282">
    <property type="entry name" value="Cas12f1-like_TNB"/>
    <property type="match status" value="1"/>
</dbReference>
<comment type="caution">
    <text evidence="3">The sequence shown here is derived from an EMBL/GenBank/DDBJ whole genome shotgun (WGS) entry which is preliminary data.</text>
</comment>
<evidence type="ECO:0000313" key="3">
    <source>
        <dbReference type="EMBL" id="MBB5233186.1"/>
    </source>
</evidence>
<dbReference type="RefSeq" id="WP_184025312.1">
    <property type="nucleotide sequence ID" value="NZ_JACHFN010000002.1"/>
</dbReference>
<dbReference type="Proteomes" id="UP000525389">
    <property type="component" value="Unassembled WGS sequence"/>
</dbReference>
<gene>
    <name evidence="3" type="ORF">HNQ09_000603</name>
</gene>